<dbReference type="AlphaFoldDB" id="A0AAE3GEH5"/>
<gene>
    <name evidence="2" type="ORF">LX83_003659</name>
</gene>
<feature type="chain" id="PRO_5041967028" description="Lipoprotein" evidence="1">
    <location>
        <begin position="37"/>
        <end position="320"/>
    </location>
</feature>
<evidence type="ECO:0000313" key="2">
    <source>
        <dbReference type="EMBL" id="MCP2166787.1"/>
    </source>
</evidence>
<accession>A0AAE3GEH5</accession>
<dbReference type="RefSeq" id="WP_253772998.1">
    <property type="nucleotide sequence ID" value="NZ_JAMTCK010000008.1"/>
</dbReference>
<evidence type="ECO:0000256" key="1">
    <source>
        <dbReference type="SAM" id="SignalP"/>
    </source>
</evidence>
<sequence>MRRTDNSVLVSRVVTRLLTPAVVVLGVAGCASTGSALEPTGASATTVTSAAPVLSHDEYQARLTALAQAVRPAVDQVLGAGSEPDLVTARATLADLLADQYEELSAVRPPAEAADAHRDLLWALDFGQELKQEGSALGAAEPNSCGLPPPLESQLYDVKHAIYLALNSGSLDNARQGLAALGLTLDGVLPPEPAAPALPSRRADNGQIIQRTGKGGNGELEIDNNTGADHTISVVTGGNPSEPQVMVYVRANSTARVNRIAGTYQVYLKSGTDWDAERRGFTRDCAFEKFDEPFDQSSDWEISLAETTSGNAESSVVPPF</sequence>
<evidence type="ECO:0008006" key="4">
    <source>
        <dbReference type="Google" id="ProtNLM"/>
    </source>
</evidence>
<dbReference type="EMBL" id="JAMTCK010000008">
    <property type="protein sequence ID" value="MCP2166787.1"/>
    <property type="molecule type" value="Genomic_DNA"/>
</dbReference>
<proteinExistence type="predicted"/>
<dbReference type="PROSITE" id="PS51257">
    <property type="entry name" value="PROKAR_LIPOPROTEIN"/>
    <property type="match status" value="1"/>
</dbReference>
<dbReference type="Proteomes" id="UP001206128">
    <property type="component" value="Unassembled WGS sequence"/>
</dbReference>
<reference evidence="2" key="1">
    <citation type="submission" date="2022-06" db="EMBL/GenBank/DDBJ databases">
        <title>Genomic Encyclopedia of Archaeal and Bacterial Type Strains, Phase II (KMG-II): from individual species to whole genera.</title>
        <authorList>
            <person name="Goeker M."/>
        </authorList>
    </citation>
    <scope>NUCLEOTIDE SEQUENCE</scope>
    <source>
        <strain evidence="2">DSM 43935</strain>
    </source>
</reference>
<keyword evidence="3" id="KW-1185">Reference proteome</keyword>
<feature type="signal peptide" evidence="1">
    <location>
        <begin position="1"/>
        <end position="36"/>
    </location>
</feature>
<comment type="caution">
    <text evidence="2">The sequence shown here is derived from an EMBL/GenBank/DDBJ whole genome shotgun (WGS) entry which is preliminary data.</text>
</comment>
<keyword evidence="1" id="KW-0732">Signal</keyword>
<name>A0AAE3GEH5_9PSEU</name>
<protein>
    <recommendedName>
        <fullName evidence="4">Lipoprotein</fullName>
    </recommendedName>
</protein>
<evidence type="ECO:0000313" key="3">
    <source>
        <dbReference type="Proteomes" id="UP001206128"/>
    </source>
</evidence>
<organism evidence="2 3">
    <name type="scientific">Goodfellowiella coeruleoviolacea</name>
    <dbReference type="NCBI Taxonomy" id="334858"/>
    <lineage>
        <taxon>Bacteria</taxon>
        <taxon>Bacillati</taxon>
        <taxon>Actinomycetota</taxon>
        <taxon>Actinomycetes</taxon>
        <taxon>Pseudonocardiales</taxon>
        <taxon>Pseudonocardiaceae</taxon>
        <taxon>Goodfellowiella</taxon>
    </lineage>
</organism>